<accession>A0A3A1WNB2</accession>
<name>A0A3A1WNB2_9HYPH</name>
<protein>
    <submittedName>
        <fullName evidence="1">Histidine ammonia-lyase</fullName>
    </submittedName>
</protein>
<dbReference type="OrthoDB" id="7285062at2"/>
<dbReference type="InterPro" id="IPR024083">
    <property type="entry name" value="Fumarase/histidase_N"/>
</dbReference>
<proteinExistence type="predicted"/>
<dbReference type="Gene3D" id="1.10.275.10">
    <property type="entry name" value="Fumarase/aspartase (N-terminal domain)"/>
    <property type="match status" value="1"/>
</dbReference>
<dbReference type="Pfam" id="PF00221">
    <property type="entry name" value="Lyase_aromatic"/>
    <property type="match status" value="1"/>
</dbReference>
<dbReference type="AlphaFoldDB" id="A0A3A1WNB2"/>
<dbReference type="InterPro" id="IPR001106">
    <property type="entry name" value="Aromatic_Lyase"/>
</dbReference>
<dbReference type="EMBL" id="QYRN01000003">
    <property type="protein sequence ID" value="RIY02005.1"/>
    <property type="molecule type" value="Genomic_DNA"/>
</dbReference>
<gene>
    <name evidence="1" type="ORF">D3218_06745</name>
</gene>
<dbReference type="GO" id="GO:0016841">
    <property type="term" value="F:ammonia-lyase activity"/>
    <property type="evidence" value="ECO:0007669"/>
    <property type="project" value="UniProtKB-ARBA"/>
</dbReference>
<dbReference type="Gene3D" id="1.20.200.10">
    <property type="entry name" value="Fumarase/aspartase (Central domain)"/>
    <property type="match status" value="1"/>
</dbReference>
<keyword evidence="1" id="KW-0456">Lyase</keyword>
<sequence>MSDGGRATPERGASPLVLKTDGIDVDAVRRVAEDEAAVAVSHEAEAAIAEAHACLLRHAGAGAAIYGVSTGLGAAVDTAVAPQGGDAQRRIVEARAVGVGPFATVREVRATMVVRLARLCLGRSGASTAAAAGLATMLNEGIHPRMPLIGSIGEADLAPLAHLAWAMTGDGPAETRDGRLCTGGEAFAERGLALPRFAPKDGLALVSSNAAAVGLACLAVGDAERVLSAALAATALSFEAFRASLDPIDPAAMALRPVPRGAAVAQALHGLLAGGDLPMPGAARRLQDPLSLRVGPHVLAACLDALDRARAATNDELASSDDNPAVLVEADRILPNGNFDATHLALSFDALALALARLAAAGGERIAKLMSPAASDLPRFLAPQDEPGANGFATLQKTVAALVAEIAHAAAPLPFTVLPVADRVEDYASMAMPGIRRLQGLVAHLRMLVAIEMVVAARACDLRGARLGEGTASLHAAIRERVPPLLRDRPAAPDIAALDRAIARGELQAFRDEASVCA</sequence>
<dbReference type="InterPro" id="IPR008948">
    <property type="entry name" value="L-Aspartase-like"/>
</dbReference>
<dbReference type="PANTHER" id="PTHR10362">
    <property type="entry name" value="HISTIDINE AMMONIA-LYASE"/>
    <property type="match status" value="1"/>
</dbReference>
<evidence type="ECO:0000313" key="2">
    <source>
        <dbReference type="Proteomes" id="UP000265750"/>
    </source>
</evidence>
<keyword evidence="2" id="KW-1185">Reference proteome</keyword>
<comment type="caution">
    <text evidence="1">The sequence shown here is derived from an EMBL/GenBank/DDBJ whole genome shotgun (WGS) entry which is preliminary data.</text>
</comment>
<evidence type="ECO:0000313" key="1">
    <source>
        <dbReference type="EMBL" id="RIY02005.1"/>
    </source>
</evidence>
<dbReference type="Proteomes" id="UP000265750">
    <property type="component" value="Unassembled WGS sequence"/>
</dbReference>
<organism evidence="1 2">
    <name type="scientific">Aureimonas flava</name>
    <dbReference type="NCBI Taxonomy" id="2320271"/>
    <lineage>
        <taxon>Bacteria</taxon>
        <taxon>Pseudomonadati</taxon>
        <taxon>Pseudomonadota</taxon>
        <taxon>Alphaproteobacteria</taxon>
        <taxon>Hyphomicrobiales</taxon>
        <taxon>Aurantimonadaceae</taxon>
        <taxon>Aureimonas</taxon>
    </lineage>
</organism>
<dbReference type="SUPFAM" id="SSF48557">
    <property type="entry name" value="L-aspartase-like"/>
    <property type="match status" value="1"/>
</dbReference>
<reference evidence="2" key="1">
    <citation type="submission" date="2018-09" db="EMBL/GenBank/DDBJ databases">
        <authorList>
            <person name="Tuo L."/>
        </authorList>
    </citation>
    <scope>NUCLEOTIDE SEQUENCE [LARGE SCALE GENOMIC DNA]</scope>
    <source>
        <strain evidence="2">M2BS4Y-1</strain>
    </source>
</reference>